<dbReference type="PANTHER" id="PTHR43578">
    <property type="entry name" value="NADH-QUINONE OXIDOREDUCTASE SUBUNIT F"/>
    <property type="match status" value="1"/>
</dbReference>
<proteinExistence type="predicted"/>
<reference evidence="5 6" key="1">
    <citation type="submission" date="2015-09" db="EMBL/GenBank/DDBJ databases">
        <authorList>
            <consortium name="Pathogen Informatics"/>
        </authorList>
    </citation>
    <scope>NUCLEOTIDE SEQUENCE [LARGE SCALE GENOMIC DNA]</scope>
    <source>
        <strain evidence="5 6">2789STDY5834902</strain>
    </source>
</reference>
<feature type="domain" description="NADH-ubiquinone oxidoreductase 51kDa subunit iron-sulphur binding" evidence="4">
    <location>
        <begin position="37"/>
        <end position="82"/>
    </location>
</feature>
<dbReference type="SMART" id="SM00928">
    <property type="entry name" value="NADH_4Fe-4S"/>
    <property type="match status" value="1"/>
</dbReference>
<organism evidence="5 6">
    <name type="scientific">Collinsella aerofaciens</name>
    <dbReference type="NCBI Taxonomy" id="74426"/>
    <lineage>
        <taxon>Bacteria</taxon>
        <taxon>Bacillati</taxon>
        <taxon>Actinomycetota</taxon>
        <taxon>Coriobacteriia</taxon>
        <taxon>Coriobacteriales</taxon>
        <taxon>Coriobacteriaceae</taxon>
        <taxon>Collinsella</taxon>
    </lineage>
</organism>
<dbReference type="AlphaFoldDB" id="A0A174MTW8"/>
<keyword evidence="3" id="KW-0411">Iron-sulfur</keyword>
<evidence type="ECO:0000313" key="6">
    <source>
        <dbReference type="Proteomes" id="UP000095454"/>
    </source>
</evidence>
<evidence type="ECO:0000313" key="5">
    <source>
        <dbReference type="EMBL" id="CUP37149.1"/>
    </source>
</evidence>
<evidence type="ECO:0000259" key="4">
    <source>
        <dbReference type="SMART" id="SM00928"/>
    </source>
</evidence>
<dbReference type="RefSeq" id="WP_253274636.1">
    <property type="nucleotide sequence ID" value="NZ_CABIXX010000046.1"/>
</dbReference>
<evidence type="ECO:0000256" key="2">
    <source>
        <dbReference type="ARBA" id="ARBA00023004"/>
    </source>
</evidence>
<dbReference type="PANTHER" id="PTHR43578:SF3">
    <property type="entry name" value="NADH-QUINONE OXIDOREDUCTASE SUBUNIT F"/>
    <property type="match status" value="1"/>
</dbReference>
<dbReference type="Proteomes" id="UP000095454">
    <property type="component" value="Unassembled WGS sequence"/>
</dbReference>
<dbReference type="SUPFAM" id="SSF140490">
    <property type="entry name" value="Nqo1C-terminal domain-like"/>
    <property type="match status" value="1"/>
</dbReference>
<dbReference type="EMBL" id="CZAQ01000046">
    <property type="protein sequence ID" value="CUP37149.1"/>
    <property type="molecule type" value="Genomic_DNA"/>
</dbReference>
<accession>A0A174MTW8</accession>
<evidence type="ECO:0000256" key="1">
    <source>
        <dbReference type="ARBA" id="ARBA00022723"/>
    </source>
</evidence>
<dbReference type="SUPFAM" id="SSF46548">
    <property type="entry name" value="alpha-helical ferredoxin"/>
    <property type="match status" value="1"/>
</dbReference>
<gene>
    <name evidence="5" type="primary">nqo1</name>
    <name evidence="5" type="ORF">ERS852514_01824</name>
</gene>
<dbReference type="GO" id="GO:0051539">
    <property type="term" value="F:4 iron, 4 sulfur cluster binding"/>
    <property type="evidence" value="ECO:0007669"/>
    <property type="project" value="InterPro"/>
</dbReference>
<dbReference type="GO" id="GO:0046872">
    <property type="term" value="F:metal ion binding"/>
    <property type="evidence" value="ECO:0007669"/>
    <property type="project" value="UniProtKB-KW"/>
</dbReference>
<dbReference type="InterPro" id="IPR019575">
    <property type="entry name" value="Nuop51_4Fe4S-bd"/>
</dbReference>
<dbReference type="Pfam" id="PF10589">
    <property type="entry name" value="NADH_4Fe-4S"/>
    <property type="match status" value="1"/>
</dbReference>
<keyword evidence="1" id="KW-0479">Metal-binding</keyword>
<keyword evidence="2" id="KW-0408">Iron</keyword>
<dbReference type="Pfam" id="PF14691">
    <property type="entry name" value="Fer4_20"/>
    <property type="match status" value="1"/>
</dbReference>
<protein>
    <submittedName>
        <fullName evidence="5">NADH-quinone oxidoreductase chain 1</fullName>
        <ecNumber evidence="5">1.6.5.11</ecNumber>
    </submittedName>
</protein>
<dbReference type="InterPro" id="IPR028261">
    <property type="entry name" value="DPD_II"/>
</dbReference>
<dbReference type="Gene3D" id="1.20.1440.230">
    <property type="entry name" value="NADH-ubiquinone oxidoreductase 51kDa subunit, iron-sulphur binding domain"/>
    <property type="match status" value="1"/>
</dbReference>
<dbReference type="GO" id="GO:0016491">
    <property type="term" value="F:oxidoreductase activity"/>
    <property type="evidence" value="ECO:0007669"/>
    <property type="project" value="UniProtKB-KW"/>
</dbReference>
<evidence type="ECO:0000256" key="3">
    <source>
        <dbReference type="ARBA" id="ARBA00023014"/>
    </source>
</evidence>
<name>A0A174MTW8_9ACTN</name>
<keyword evidence="5" id="KW-0560">Oxidoreductase</keyword>
<sequence length="197" mass="21152">MARLHVMERSHAQAVMDDLHDALGRRLAVSSLAPCPVEFTAALVNLCSTQSCGKCTPCRVGLSALSDLLADVLEGRADESTLNLIERTARTIYLSSDCAIGYEAGAMALTAIRGFRDDFEHHIREHSCGFDREARVPCVSGCPAHVDIPGYISLVEAGRYADAVKVIRKNNPLPLVCGRCASIPARCIAAVAWSTTP</sequence>
<dbReference type="EC" id="1.6.5.11" evidence="5"/>
<dbReference type="InterPro" id="IPR037207">
    <property type="entry name" value="Nuop51_4Fe4S-bd_sf"/>
</dbReference>